<dbReference type="Proteomes" id="UP000245396">
    <property type="component" value="Unassembled WGS sequence"/>
</dbReference>
<dbReference type="EMBL" id="QGGG01000005">
    <property type="protein sequence ID" value="PWJ84414.1"/>
    <property type="molecule type" value="Genomic_DNA"/>
</dbReference>
<dbReference type="InterPro" id="IPR012000">
    <property type="entry name" value="Thiamin_PyroP_enz_cen_dom"/>
</dbReference>
<dbReference type="GO" id="GO:0050660">
    <property type="term" value="F:flavin adenine dinucleotide binding"/>
    <property type="evidence" value="ECO:0007669"/>
    <property type="project" value="TreeGrafter"/>
</dbReference>
<evidence type="ECO:0000313" key="8">
    <source>
        <dbReference type="Proteomes" id="UP000245396"/>
    </source>
</evidence>
<dbReference type="RefSeq" id="WP_109612489.1">
    <property type="nucleotide sequence ID" value="NZ_QGGG01000005.1"/>
</dbReference>
<evidence type="ECO:0000259" key="4">
    <source>
        <dbReference type="Pfam" id="PF00205"/>
    </source>
</evidence>
<evidence type="ECO:0000313" key="7">
    <source>
        <dbReference type="EMBL" id="PWJ84414.1"/>
    </source>
</evidence>
<dbReference type="GO" id="GO:0000287">
    <property type="term" value="F:magnesium ion binding"/>
    <property type="evidence" value="ECO:0007669"/>
    <property type="project" value="InterPro"/>
</dbReference>
<dbReference type="AlphaFoldDB" id="A0A316CQD7"/>
<dbReference type="Gene3D" id="3.40.50.1220">
    <property type="entry name" value="TPP-binding domain"/>
    <property type="match status" value="1"/>
</dbReference>
<protein>
    <submittedName>
        <fullName evidence="7">Acetolactate synthase-1/2/3 large subunit</fullName>
    </submittedName>
</protein>
<dbReference type="Pfam" id="PF02775">
    <property type="entry name" value="TPP_enzyme_C"/>
    <property type="match status" value="1"/>
</dbReference>
<dbReference type="InterPro" id="IPR029061">
    <property type="entry name" value="THDP-binding"/>
</dbReference>
<evidence type="ECO:0000256" key="1">
    <source>
        <dbReference type="ARBA" id="ARBA00007812"/>
    </source>
</evidence>
<dbReference type="Pfam" id="PF00205">
    <property type="entry name" value="TPP_enzyme_M"/>
    <property type="match status" value="1"/>
</dbReference>
<sequence>MSTCAEIIIRLLEAYGVEVIFGIPGVHNVELYRGLDVSPIRHVTPRHEQGAGFMADGYARATGKVGVCFTVTGPGLTNILTAMGQAYADSVPMLVISTANPIEQLGAPVGALHELRAQRNLAAEVSAFSQTVLHPGQLPEALARAMAVFSSARPRPVYLEIPVDVLAATVDEMPVRTCPLPERPAPSRASLDGAAELLAQARNPVVVLGGGAVSAAAEARQLIELLDAPTILTVNGRGLLAPEHPLLAGENLGAAPIRQAFHDADVVLAIGTELGETEMYPLPVELTASGKLIRIDIDAEQLTRKPFADVSLLGDAAAALSGLALRLKRRAGGDGVARAAALRKANQAALPESIEPYRNLMEALDAALPGAVYVGDSAQTVYAANQFFRPRQPRSFFNSSTGYGTLGYGLPAAMGAKVGVGTARPVVALMGDGGILFTIGELASAVEAQLPVIVLLWNNDGYGEIRNYMIDKGIAPLGVDLVVPDFITIARGFGCYAERIGSFEQLAAELADAGNRTVPTILEIRQDAAFLTGQQNTCTAEFPEAVLMPAAP</sequence>
<dbReference type="GO" id="GO:0005948">
    <property type="term" value="C:acetolactate synthase complex"/>
    <property type="evidence" value="ECO:0007669"/>
    <property type="project" value="TreeGrafter"/>
</dbReference>
<dbReference type="PANTHER" id="PTHR18968">
    <property type="entry name" value="THIAMINE PYROPHOSPHATE ENZYMES"/>
    <property type="match status" value="1"/>
</dbReference>
<dbReference type="NCBIfam" id="NF005712">
    <property type="entry name" value="PRK07524.1"/>
    <property type="match status" value="1"/>
</dbReference>
<comment type="caution">
    <text evidence="7">The sequence shown here is derived from an EMBL/GenBank/DDBJ whole genome shotgun (WGS) entry which is preliminary data.</text>
</comment>
<feature type="domain" description="Thiamine pyrophosphate enzyme central" evidence="4">
    <location>
        <begin position="192"/>
        <end position="323"/>
    </location>
</feature>
<dbReference type="GO" id="GO:0003984">
    <property type="term" value="F:acetolactate synthase activity"/>
    <property type="evidence" value="ECO:0007669"/>
    <property type="project" value="TreeGrafter"/>
</dbReference>
<organism evidence="7 8">
    <name type="scientific">Pseudaminobacter salicylatoxidans</name>
    <dbReference type="NCBI Taxonomy" id="93369"/>
    <lineage>
        <taxon>Bacteria</taxon>
        <taxon>Pseudomonadati</taxon>
        <taxon>Pseudomonadota</taxon>
        <taxon>Alphaproteobacteria</taxon>
        <taxon>Hyphomicrobiales</taxon>
        <taxon>Phyllobacteriaceae</taxon>
        <taxon>Pseudaminobacter</taxon>
    </lineage>
</organism>
<reference evidence="7 8" key="1">
    <citation type="submission" date="2018-05" db="EMBL/GenBank/DDBJ databases">
        <title>Genomic Encyclopedia of Type Strains, Phase IV (KMG-IV): sequencing the most valuable type-strain genomes for metagenomic binning, comparative biology and taxonomic classification.</title>
        <authorList>
            <person name="Goeker M."/>
        </authorList>
    </citation>
    <scope>NUCLEOTIDE SEQUENCE [LARGE SCALE GENOMIC DNA]</scope>
    <source>
        <strain evidence="7 8">DSM 6986</strain>
    </source>
</reference>
<name>A0A316CQD7_PSESE</name>
<dbReference type="OrthoDB" id="4494979at2"/>
<comment type="similarity">
    <text evidence="1 3">Belongs to the TPP enzyme family.</text>
</comment>
<accession>A0A316CQD7</accession>
<keyword evidence="8" id="KW-1185">Reference proteome</keyword>
<dbReference type="Gene3D" id="3.40.50.970">
    <property type="match status" value="2"/>
</dbReference>
<dbReference type="STRING" id="1192868.GCA_000304395_01992"/>
<dbReference type="FunFam" id="3.40.50.970:FF:000007">
    <property type="entry name" value="Acetolactate synthase"/>
    <property type="match status" value="1"/>
</dbReference>
<dbReference type="GO" id="GO:0009099">
    <property type="term" value="P:L-valine biosynthetic process"/>
    <property type="evidence" value="ECO:0007669"/>
    <property type="project" value="TreeGrafter"/>
</dbReference>
<feature type="domain" description="Thiamine pyrophosphate enzyme N-terminal TPP-binding" evidence="6">
    <location>
        <begin position="3"/>
        <end position="115"/>
    </location>
</feature>
<evidence type="ECO:0000259" key="5">
    <source>
        <dbReference type="Pfam" id="PF02775"/>
    </source>
</evidence>
<gene>
    <name evidence="7" type="ORF">C7441_10530</name>
</gene>
<dbReference type="GO" id="GO:0009097">
    <property type="term" value="P:isoleucine biosynthetic process"/>
    <property type="evidence" value="ECO:0007669"/>
    <property type="project" value="TreeGrafter"/>
</dbReference>
<dbReference type="Pfam" id="PF02776">
    <property type="entry name" value="TPP_enzyme_N"/>
    <property type="match status" value="1"/>
</dbReference>
<dbReference type="SUPFAM" id="SSF52518">
    <property type="entry name" value="Thiamin diphosphate-binding fold (THDP-binding)"/>
    <property type="match status" value="2"/>
</dbReference>
<feature type="domain" description="Thiamine pyrophosphate enzyme TPP-binding" evidence="5">
    <location>
        <begin position="379"/>
        <end position="524"/>
    </location>
</feature>
<dbReference type="InterPro" id="IPR011766">
    <property type="entry name" value="TPP_enzyme_TPP-bd"/>
</dbReference>
<dbReference type="InterPro" id="IPR029035">
    <property type="entry name" value="DHS-like_NAD/FAD-binding_dom"/>
</dbReference>
<dbReference type="CDD" id="cd07035">
    <property type="entry name" value="TPP_PYR_POX_like"/>
    <property type="match status" value="1"/>
</dbReference>
<evidence type="ECO:0000256" key="3">
    <source>
        <dbReference type="RuleBase" id="RU362132"/>
    </source>
</evidence>
<dbReference type="InterPro" id="IPR012001">
    <property type="entry name" value="Thiamin_PyroP_enz_TPP-bd_dom"/>
</dbReference>
<evidence type="ECO:0000259" key="6">
    <source>
        <dbReference type="Pfam" id="PF02776"/>
    </source>
</evidence>
<proteinExistence type="inferred from homology"/>
<dbReference type="CDD" id="cd00568">
    <property type="entry name" value="TPP_enzymes"/>
    <property type="match status" value="1"/>
</dbReference>
<keyword evidence="2 3" id="KW-0786">Thiamine pyrophosphate</keyword>
<dbReference type="SUPFAM" id="SSF52467">
    <property type="entry name" value="DHS-like NAD/FAD-binding domain"/>
    <property type="match status" value="1"/>
</dbReference>
<dbReference type="GO" id="GO:0030976">
    <property type="term" value="F:thiamine pyrophosphate binding"/>
    <property type="evidence" value="ECO:0007669"/>
    <property type="project" value="InterPro"/>
</dbReference>
<dbReference type="PANTHER" id="PTHR18968:SF13">
    <property type="entry name" value="ACETOLACTATE SYNTHASE CATALYTIC SUBUNIT, MITOCHONDRIAL"/>
    <property type="match status" value="1"/>
</dbReference>
<evidence type="ECO:0000256" key="2">
    <source>
        <dbReference type="ARBA" id="ARBA00023052"/>
    </source>
</evidence>
<dbReference type="InterPro" id="IPR045229">
    <property type="entry name" value="TPP_enz"/>
</dbReference>